<accession>A0ABZ0IEV1</accession>
<evidence type="ECO:0000313" key="2">
    <source>
        <dbReference type="EMBL" id="WOJ97596.1"/>
    </source>
</evidence>
<keyword evidence="3" id="KW-1185">Reference proteome</keyword>
<name>A0ABZ0IEV1_9GAMM</name>
<dbReference type="EMBL" id="CP136865">
    <property type="protein sequence ID" value="WOJ97596.1"/>
    <property type="molecule type" value="Genomic_DNA"/>
</dbReference>
<keyword evidence="1" id="KW-0812">Transmembrane</keyword>
<proteinExistence type="predicted"/>
<keyword evidence="1" id="KW-0472">Membrane</keyword>
<evidence type="ECO:0000256" key="1">
    <source>
        <dbReference type="SAM" id="Phobius"/>
    </source>
</evidence>
<keyword evidence="1" id="KW-1133">Transmembrane helix</keyword>
<feature type="transmembrane region" description="Helical" evidence="1">
    <location>
        <begin position="6"/>
        <end position="29"/>
    </location>
</feature>
<organism evidence="2 3">
    <name type="scientific">Congregibacter brevis</name>
    <dbReference type="NCBI Taxonomy" id="3081201"/>
    <lineage>
        <taxon>Bacteria</taxon>
        <taxon>Pseudomonadati</taxon>
        <taxon>Pseudomonadota</taxon>
        <taxon>Gammaproteobacteria</taxon>
        <taxon>Cellvibrionales</taxon>
        <taxon>Halieaceae</taxon>
        <taxon>Congregibacter</taxon>
    </lineage>
</organism>
<dbReference type="RefSeq" id="WP_407328499.1">
    <property type="nucleotide sequence ID" value="NZ_CP136865.1"/>
</dbReference>
<sequence length="241" mass="26998">MKEQNWFAVLLDFSIVVIGVFIGLQVANLNDERVNDGLRAEYLTGLIADLKADIEEAKRVESIAWERFGAIEDIFEVAALETPLHEYFVFGEVNKAPPVPDVSYEYPFAHNHVLSYVDLFGATQDTFAALVSNGHFQLLDEPELIRSFQSYNRLVSEVQAFDEAITLVFRRVSDFRSRHGISLGGRTTLEDLATAVEADPQLAAELDSYFMNSGVQAARMLEIRAAAKALIHSVETAQQRR</sequence>
<evidence type="ECO:0000313" key="3">
    <source>
        <dbReference type="Proteomes" id="UP001626549"/>
    </source>
</evidence>
<dbReference type="Proteomes" id="UP001626549">
    <property type="component" value="Chromosome"/>
</dbReference>
<reference evidence="2 3" key="1">
    <citation type="submission" date="2023-10" db="EMBL/GenBank/DDBJ databases">
        <title>Two novel species belonging to the OM43/NOR5 clade.</title>
        <authorList>
            <person name="Park M."/>
        </authorList>
    </citation>
    <scope>NUCLEOTIDE SEQUENCE [LARGE SCALE GENOMIC DNA]</scope>
    <source>
        <strain evidence="2 3">IMCC45268</strain>
    </source>
</reference>
<gene>
    <name evidence="2" type="ORF">R0137_03250</name>
</gene>
<protein>
    <submittedName>
        <fullName evidence="2">Uncharacterized protein</fullName>
    </submittedName>
</protein>